<name>A0A1E3QR08_9ASCO</name>
<evidence type="ECO:0000259" key="3">
    <source>
        <dbReference type="Pfam" id="PF11701"/>
    </source>
</evidence>
<dbReference type="InterPro" id="IPR024660">
    <property type="entry name" value="UCS_central_dom"/>
</dbReference>
<accession>A0A1E3QR08</accession>
<reference evidence="5" key="1">
    <citation type="submission" date="2016-05" db="EMBL/GenBank/DDBJ databases">
        <title>Comparative genomics of biotechnologically important yeasts.</title>
        <authorList>
            <consortium name="DOE Joint Genome Institute"/>
            <person name="Riley R."/>
            <person name="Haridas S."/>
            <person name="Wolfe K.H."/>
            <person name="Lopes M.R."/>
            <person name="Hittinger C.T."/>
            <person name="Goker M."/>
            <person name="Salamov A."/>
            <person name="Wisecaver J."/>
            <person name="Long T.M."/>
            <person name="Aerts A.L."/>
            <person name="Barry K."/>
            <person name="Choi C."/>
            <person name="Clum A."/>
            <person name="Coughlan A.Y."/>
            <person name="Deshpande S."/>
            <person name="Douglass A.P."/>
            <person name="Hanson S.J."/>
            <person name="Klenk H.-P."/>
            <person name="Labutti K."/>
            <person name="Lapidus A."/>
            <person name="Lindquist E."/>
            <person name="Lipzen A."/>
            <person name="Meier-Kolthoff J.P."/>
            <person name="Ohm R.A."/>
            <person name="Otillar R.P."/>
            <person name="Pangilinan J."/>
            <person name="Peng Y."/>
            <person name="Rokas A."/>
            <person name="Rosa C.A."/>
            <person name="Scheuner C."/>
            <person name="Sibirny A.A."/>
            <person name="Slot J.C."/>
            <person name="Stielow J.B."/>
            <person name="Sun H."/>
            <person name="Kurtzman C.P."/>
            <person name="Blackwell M."/>
            <person name="Grigoriev I.V."/>
            <person name="Jeffries T.W."/>
        </authorList>
    </citation>
    <scope>NUCLEOTIDE SEQUENCE [LARGE SCALE GENOMIC DNA]</scope>
    <source>
        <strain evidence="5">NRRL Y-12698</strain>
    </source>
</reference>
<sequence length="774" mass="86442">MPDPKQLSECLAAVTLSPNPLDDLFDPTKTPQDFLAFKDPDSRAYIRSRLVTPETVARLLAVLYRSGDTGRALAMLLDSNDTVLTDRFLSVIKAQLKVLAKETTCDTEWCNQLVFYLAVLLVLASLRAFRVQFLTLILPFATCGKAADRKRIHSHLAILVATFSDLTAELPNETHLEVQQHLELLIENSAESFADFSQLITLLGILFPVLPEPCRGIFLSGLFQAVIQHYYTGKASIAESSHKRMSLDVLSCFCEACADESCREVICSYSPVLWDMTDNAFREIRILATLILVKIQNESQKLEQERALKGQKVAGRMGQLYDMAITNVQAETGDYLGPANETLAYLTLIPRYRKQMRGNETLLEFWMGLLVNAVKETSVPDSSLLYGIVTILEKLSDIQEPVSADGKTKRFMEEYAKRAQTGVEEEREESTEQISAFNSGLLTRHQLVSIFTANTLMSRESISAAAKNSVAKIVYNIAWPVGDKATKHQIVIQGGLNLLIEYLLLYSDINAEGFTRSGSNARGDARLYALRALAKVLIANNPLLVFKKYAVLTVVPFLVELLGSSDSEELTALDGYEALLALTNLASLDDMSLKNTIVKRAFGRIYELLTTSPKEEMQTACLELLNNVITSPVCLEHFFDLDTPKTADSLRARLDYLLLQVDSENSRIQSIVLGLLINASEYEFISMLLAGEEKLARNLFSILTIQTEDQDLVMRVSYLLVNLAQSVQSDQAKLAKFKRILEPWKLDISGCIKAYSKDEEIVRNFLLVCRSLQL</sequence>
<dbReference type="Pfam" id="PF11701">
    <property type="entry name" value="UNC45-central"/>
    <property type="match status" value="1"/>
</dbReference>
<dbReference type="GeneID" id="30144867"/>
<dbReference type="GO" id="GO:0051879">
    <property type="term" value="F:Hsp90 protein binding"/>
    <property type="evidence" value="ECO:0007669"/>
    <property type="project" value="TreeGrafter"/>
</dbReference>
<keyword evidence="5" id="KW-1185">Reference proteome</keyword>
<dbReference type="Gene3D" id="1.25.10.100">
    <property type="match status" value="1"/>
</dbReference>
<gene>
    <name evidence="4" type="ORF">BABINDRAFT_128769</name>
</gene>
<evidence type="ECO:0000256" key="1">
    <source>
        <dbReference type="ARBA" id="ARBA00004496"/>
    </source>
</evidence>
<dbReference type="InterPro" id="IPR011989">
    <property type="entry name" value="ARM-like"/>
</dbReference>
<keyword evidence="2" id="KW-0963">Cytoplasm</keyword>
<dbReference type="RefSeq" id="XP_018985439.1">
    <property type="nucleotide sequence ID" value="XM_019127013.1"/>
</dbReference>
<proteinExistence type="predicted"/>
<evidence type="ECO:0000313" key="5">
    <source>
        <dbReference type="Proteomes" id="UP000094336"/>
    </source>
</evidence>
<dbReference type="OrthoDB" id="5574718at2759"/>
<dbReference type="PANTHER" id="PTHR45994:SF1">
    <property type="entry name" value="FI21225P1"/>
    <property type="match status" value="1"/>
</dbReference>
<evidence type="ECO:0000313" key="4">
    <source>
        <dbReference type="EMBL" id="ODQ80111.1"/>
    </source>
</evidence>
<comment type="subcellular location">
    <subcellularLocation>
        <location evidence="1">Cytoplasm</location>
    </subcellularLocation>
</comment>
<dbReference type="Gene3D" id="1.25.10.10">
    <property type="entry name" value="Leucine-rich Repeat Variant"/>
    <property type="match status" value="1"/>
</dbReference>
<dbReference type="GO" id="GO:0005737">
    <property type="term" value="C:cytoplasm"/>
    <property type="evidence" value="ECO:0007669"/>
    <property type="project" value="UniProtKB-SubCell"/>
</dbReference>
<dbReference type="PANTHER" id="PTHR45994">
    <property type="entry name" value="FI21225P1"/>
    <property type="match status" value="1"/>
</dbReference>
<dbReference type="SUPFAM" id="SSF48371">
    <property type="entry name" value="ARM repeat"/>
    <property type="match status" value="2"/>
</dbReference>
<dbReference type="STRING" id="984486.A0A1E3QR08"/>
<protein>
    <recommendedName>
        <fullName evidence="3">UNC-45/Cro1/She4 central domain-containing protein</fullName>
    </recommendedName>
</protein>
<dbReference type="EMBL" id="KV454430">
    <property type="protein sequence ID" value="ODQ80111.1"/>
    <property type="molecule type" value="Genomic_DNA"/>
</dbReference>
<dbReference type="AlphaFoldDB" id="A0A1E3QR08"/>
<organism evidence="4 5">
    <name type="scientific">Babjeviella inositovora NRRL Y-12698</name>
    <dbReference type="NCBI Taxonomy" id="984486"/>
    <lineage>
        <taxon>Eukaryota</taxon>
        <taxon>Fungi</taxon>
        <taxon>Dikarya</taxon>
        <taxon>Ascomycota</taxon>
        <taxon>Saccharomycotina</taxon>
        <taxon>Pichiomycetes</taxon>
        <taxon>Serinales incertae sedis</taxon>
        <taxon>Babjeviella</taxon>
    </lineage>
</organism>
<evidence type="ECO:0000256" key="2">
    <source>
        <dbReference type="ARBA" id="ARBA00022490"/>
    </source>
</evidence>
<feature type="domain" description="UNC-45/Cro1/She4 central" evidence="3">
    <location>
        <begin position="148"/>
        <end position="295"/>
    </location>
</feature>
<dbReference type="InterPro" id="IPR016024">
    <property type="entry name" value="ARM-type_fold"/>
</dbReference>
<dbReference type="Proteomes" id="UP000094336">
    <property type="component" value="Unassembled WGS sequence"/>
</dbReference>